<evidence type="ECO:0000313" key="2">
    <source>
        <dbReference type="EMBL" id="SFK88438.1"/>
    </source>
</evidence>
<organism evidence="2 3">
    <name type="scientific">Geodermatophilus ruber</name>
    <dbReference type="NCBI Taxonomy" id="504800"/>
    <lineage>
        <taxon>Bacteria</taxon>
        <taxon>Bacillati</taxon>
        <taxon>Actinomycetota</taxon>
        <taxon>Actinomycetes</taxon>
        <taxon>Geodermatophilales</taxon>
        <taxon>Geodermatophilaceae</taxon>
        <taxon>Geodermatophilus</taxon>
    </lineage>
</organism>
<gene>
    <name evidence="2" type="ORF">SAMN04488085_104183</name>
</gene>
<dbReference type="AlphaFoldDB" id="A0A1I4D4D6"/>
<evidence type="ECO:0000313" key="3">
    <source>
        <dbReference type="Proteomes" id="UP000199152"/>
    </source>
</evidence>
<dbReference type="RefSeq" id="WP_091323110.1">
    <property type="nucleotide sequence ID" value="NZ_FOSW01000004.1"/>
</dbReference>
<keyword evidence="1" id="KW-0472">Membrane</keyword>
<dbReference type="OrthoDB" id="4563808at2"/>
<feature type="transmembrane region" description="Helical" evidence="1">
    <location>
        <begin position="36"/>
        <end position="57"/>
    </location>
</feature>
<dbReference type="Proteomes" id="UP000199152">
    <property type="component" value="Unassembled WGS sequence"/>
</dbReference>
<keyword evidence="3" id="KW-1185">Reference proteome</keyword>
<dbReference type="EMBL" id="FOSW01000004">
    <property type="protein sequence ID" value="SFK88438.1"/>
    <property type="molecule type" value="Genomic_DNA"/>
</dbReference>
<sequence>MARGEHPRRTPVYGGLLIVAAMVGATLVWSSGLPGWLRTALLVGALVMALAGWLMTFRDLSSPRRRRPRP</sequence>
<dbReference type="InParanoid" id="A0A1I4D4D6"/>
<name>A0A1I4D4D6_9ACTN</name>
<protein>
    <submittedName>
        <fullName evidence="2">Uncharacterized protein</fullName>
    </submittedName>
</protein>
<keyword evidence="1" id="KW-0812">Transmembrane</keyword>
<proteinExistence type="predicted"/>
<feature type="transmembrane region" description="Helical" evidence="1">
    <location>
        <begin position="12"/>
        <end position="30"/>
    </location>
</feature>
<keyword evidence="1" id="KW-1133">Transmembrane helix</keyword>
<reference evidence="2 3" key="1">
    <citation type="submission" date="2016-10" db="EMBL/GenBank/DDBJ databases">
        <authorList>
            <person name="de Groot N.N."/>
        </authorList>
    </citation>
    <scope>NUCLEOTIDE SEQUENCE [LARGE SCALE GENOMIC DNA]</scope>
    <source>
        <strain evidence="2 3">DSM 45317</strain>
    </source>
</reference>
<evidence type="ECO:0000256" key="1">
    <source>
        <dbReference type="SAM" id="Phobius"/>
    </source>
</evidence>
<accession>A0A1I4D4D6</accession>